<dbReference type="Pfam" id="PF00069">
    <property type="entry name" value="Pkinase"/>
    <property type="match status" value="1"/>
</dbReference>
<evidence type="ECO:0000259" key="8">
    <source>
        <dbReference type="PROSITE" id="PS50011"/>
    </source>
</evidence>
<feature type="transmembrane region" description="Helical" evidence="7">
    <location>
        <begin position="358"/>
        <end position="380"/>
    </location>
</feature>
<organism evidence="9">
    <name type="scientific">Christensenella massiliensis</name>
    <dbReference type="NCBI Taxonomy" id="1805714"/>
    <lineage>
        <taxon>Bacteria</taxon>
        <taxon>Bacillati</taxon>
        <taxon>Bacillota</taxon>
        <taxon>Clostridia</taxon>
        <taxon>Christensenellales</taxon>
        <taxon>Christensenellaceae</taxon>
        <taxon>Christensenella</taxon>
    </lineage>
</organism>
<dbReference type="InterPro" id="IPR017441">
    <property type="entry name" value="Protein_kinase_ATP_BS"/>
</dbReference>
<accession>A0AAU8A988</accession>
<dbReference type="RefSeq" id="WP_353423520.1">
    <property type="nucleotide sequence ID" value="NZ_CP117826.1"/>
</dbReference>
<proteinExistence type="predicted"/>
<dbReference type="SUPFAM" id="SSF56112">
    <property type="entry name" value="Protein kinase-like (PK-like)"/>
    <property type="match status" value="1"/>
</dbReference>
<evidence type="ECO:0000256" key="2">
    <source>
        <dbReference type="ARBA" id="ARBA00022741"/>
    </source>
</evidence>
<keyword evidence="7" id="KW-0472">Membrane</keyword>
<evidence type="ECO:0000256" key="3">
    <source>
        <dbReference type="ARBA" id="ARBA00022777"/>
    </source>
</evidence>
<reference evidence="9" key="1">
    <citation type="submission" date="2023-02" db="EMBL/GenBank/DDBJ databases">
        <title>Gut commensal Christensenella minuta modulates host metabolism via a new class of secondary bile acids.</title>
        <authorList>
            <person name="Liu C."/>
        </authorList>
    </citation>
    <scope>NUCLEOTIDE SEQUENCE</scope>
    <source>
        <strain evidence="9">CA70</strain>
    </source>
</reference>
<protein>
    <submittedName>
        <fullName evidence="9">Serine/threonine-protein kinase</fullName>
    </submittedName>
</protein>
<evidence type="ECO:0000313" key="9">
    <source>
        <dbReference type="EMBL" id="XCC62394.1"/>
    </source>
</evidence>
<gene>
    <name evidence="9" type="ORF">PUP29_00165</name>
</gene>
<dbReference type="CDD" id="cd14014">
    <property type="entry name" value="STKc_PknB_like"/>
    <property type="match status" value="1"/>
</dbReference>
<dbReference type="PROSITE" id="PS00109">
    <property type="entry name" value="PROTEIN_KINASE_TYR"/>
    <property type="match status" value="1"/>
</dbReference>
<evidence type="ECO:0000256" key="5">
    <source>
        <dbReference type="PROSITE-ProRule" id="PRU10141"/>
    </source>
</evidence>
<keyword evidence="4 5" id="KW-0067">ATP-binding</keyword>
<dbReference type="Gene3D" id="3.40.1000.10">
    <property type="entry name" value="Mog1/PsbP, alpha/beta/alpha sandwich"/>
    <property type="match status" value="1"/>
</dbReference>
<feature type="region of interest" description="Disordered" evidence="6">
    <location>
        <begin position="321"/>
        <end position="341"/>
    </location>
</feature>
<dbReference type="PROSITE" id="PS50011">
    <property type="entry name" value="PROTEIN_KINASE_DOM"/>
    <property type="match status" value="1"/>
</dbReference>
<feature type="binding site" evidence="5">
    <location>
        <position position="74"/>
    </location>
    <ligand>
        <name>ATP</name>
        <dbReference type="ChEBI" id="CHEBI:30616"/>
    </ligand>
</feature>
<keyword evidence="7" id="KW-0812">Transmembrane</keyword>
<dbReference type="EMBL" id="CP117826">
    <property type="protein sequence ID" value="XCC62394.1"/>
    <property type="molecule type" value="Genomic_DNA"/>
</dbReference>
<evidence type="ECO:0000256" key="4">
    <source>
        <dbReference type="ARBA" id="ARBA00022840"/>
    </source>
</evidence>
<sequence length="725" mass="78214">MNPEKICYGCFREKGPGVCPYCGYGDTEEQPFLALPLGTILNGRYMTGKVLGVGGFGITYLGYDLSLEIKVAIKEYMPSGMATRYKDGYTVALTGRVEKEYAAGMERFVDEARILAKLQHLPNIVSVQNYFKENNTAYFVMEYIEGMSLKEYLAAHGGMIPYTEALAILLPVMEALCEVHSMNLMHRDISPDNIYITASGESRLLDFGAARFSMGDNKSVSVILKHGYAPEEQYSSHGNQGPWTDIYAMGATLYRCITGAVPPDSIERIHNDTIRKPSEMGVSLPATIETAVMKALSVKAEDRYSNMRAFIDALTGKKTAPTAERAGNMTRRTEEPVPASGKSGGFLEMLKTNPLIRWLIVGAAAAVVVFAVIFPAAGIYGGKDIPAATEGSDPPAATNGFTPSAAGTPSPPETDIPGEGMKTYDISGYGAALTVPSDWEEAADTWTFTSPDKAMSVSVELFYYQEYMACYSVDDIESNVEHIAAAAAKNIAGEGAAYEVRTAGAQQLSGAPAYQIDLRLTDANNAQIDTVVLSTATQNGFGMYMITGICPANDEQAYSTLRGYMDTFRVTAPADTTLALYENSELGIKFMYDTELTPAPEVTSDTSGGAQWHSVIMNPIAEDTTQGVEVNDVTPLGLGSSAKEVSDAVHAAAVQQGTQISGPYQEVWGGVEWTILEQKSEGRTMHMGFADIGGKVMNVMMLAEEANLTLMQDVMDCTLSSLRLI</sequence>
<dbReference type="PROSITE" id="PS00107">
    <property type="entry name" value="PROTEIN_KINASE_ATP"/>
    <property type="match status" value="1"/>
</dbReference>
<dbReference type="AlphaFoldDB" id="A0AAU8A988"/>
<keyword evidence="7" id="KW-1133">Transmembrane helix</keyword>
<feature type="domain" description="Protein kinase" evidence="8">
    <location>
        <begin position="45"/>
        <end position="315"/>
    </location>
</feature>
<keyword evidence="3 9" id="KW-0418">Kinase</keyword>
<evidence type="ECO:0000256" key="7">
    <source>
        <dbReference type="SAM" id="Phobius"/>
    </source>
</evidence>
<keyword evidence="1" id="KW-0808">Transferase</keyword>
<dbReference type="PANTHER" id="PTHR43289">
    <property type="entry name" value="MITOGEN-ACTIVATED PROTEIN KINASE KINASE KINASE 20-RELATED"/>
    <property type="match status" value="1"/>
</dbReference>
<dbReference type="Gene3D" id="1.10.510.10">
    <property type="entry name" value="Transferase(Phosphotransferase) domain 1"/>
    <property type="match status" value="1"/>
</dbReference>
<evidence type="ECO:0000256" key="1">
    <source>
        <dbReference type="ARBA" id="ARBA00022679"/>
    </source>
</evidence>
<feature type="region of interest" description="Disordered" evidence="6">
    <location>
        <begin position="390"/>
        <end position="421"/>
    </location>
</feature>
<keyword evidence="2 5" id="KW-0547">Nucleotide-binding</keyword>
<dbReference type="PANTHER" id="PTHR43289:SF34">
    <property type="entry name" value="SERINE_THREONINE-PROTEIN KINASE YBDM-RELATED"/>
    <property type="match status" value="1"/>
</dbReference>
<dbReference type="GO" id="GO:0004674">
    <property type="term" value="F:protein serine/threonine kinase activity"/>
    <property type="evidence" value="ECO:0007669"/>
    <property type="project" value="TreeGrafter"/>
</dbReference>
<evidence type="ECO:0000256" key="6">
    <source>
        <dbReference type="SAM" id="MobiDB-lite"/>
    </source>
</evidence>
<dbReference type="Gene3D" id="3.30.200.20">
    <property type="entry name" value="Phosphorylase Kinase, domain 1"/>
    <property type="match status" value="1"/>
</dbReference>
<dbReference type="InterPro" id="IPR000719">
    <property type="entry name" value="Prot_kinase_dom"/>
</dbReference>
<dbReference type="GO" id="GO:0005524">
    <property type="term" value="F:ATP binding"/>
    <property type="evidence" value="ECO:0007669"/>
    <property type="project" value="UniProtKB-UniRule"/>
</dbReference>
<dbReference type="InterPro" id="IPR011009">
    <property type="entry name" value="Kinase-like_dom_sf"/>
</dbReference>
<name>A0AAU8A988_9FIRM</name>
<dbReference type="InterPro" id="IPR008266">
    <property type="entry name" value="Tyr_kinase_AS"/>
</dbReference>